<evidence type="ECO:0000256" key="14">
    <source>
        <dbReference type="ARBA" id="ARBA00048988"/>
    </source>
</evidence>
<dbReference type="STRING" id="590652.BST39_06140"/>
<proteinExistence type="inferred from homology"/>
<evidence type="ECO:0000256" key="3">
    <source>
        <dbReference type="ARBA" id="ARBA00022741"/>
    </source>
</evidence>
<dbReference type="GO" id="GO:0000725">
    <property type="term" value="P:recombinational repair"/>
    <property type="evidence" value="ECO:0007669"/>
    <property type="project" value="TreeGrafter"/>
</dbReference>
<evidence type="ECO:0000313" key="19">
    <source>
        <dbReference type="EMBL" id="ORB45305.1"/>
    </source>
</evidence>
<dbReference type="InterPro" id="IPR013986">
    <property type="entry name" value="DExx_box_DNA_helicase_dom_sf"/>
</dbReference>
<sequence length="1043" mass="109516">MAYTWGTEAQAVLAPGVRGPVRVLGGPGTGKSSLLIEAAVAQIHAGLAPESVLLLTGSGRLGTAARSRLTTALLRPRSTGPCRAAVREPLVRTVHGYAYAVLRRAAERAGDAPPRLVTSAEQDAIIRELLAGDLEDGPRAAAAWPAHLHPALTTAGFATELRNMLARCAERGVDPQQLERLGRRYRRPEWTAAGQFARQYEQVMLLRAAAGTAAPQATTPALGAAELVGAALEAFAVDPELLAAERARVRVLLVDDAQQLDPQAAQLVRVLAAGAELALIAGDPNQAVFGFRGGESAGLLTGDPPSVTLTVSHRCAPAVARAVSGVAQRLPGGSGGRRIEGTGSEEGSVTVRLAASAHAEAAMIADALRRAHLVDGVPWSQMAVIVRSVPRVGARLPRALAAAGVPVAAAAASGPLSDEPAARALLTVLEATADGLDGDRALALLTGPIGRVDPVSLRQLRRKLQRANPDRASGDVADLLSEALSGDAPPPGPQFRAVHHVRAVLDAAARSHRAGEDPRYTLWAAWQRSGLQRRWLAAAERGGPTGAQAARDLEAVTALFDITDQYVSRTSGASLRGLVEYVAALHLPGVNEEPVSLVEQVRVLSAHAALGHEWDLVVIAGLQEGFWPNTVPRGGVLGTQRLLDVLDGVTEDASVRAPLLAEERRLLVAAMGRARRRLLVTAVDGDTGGDHEAALPSAFCHELAQWAEGGDVAAAQPVWAPRVLSAAALVGRLRGVVCAPDGAVDDAARACAAQQLARLARAGVPGADPAGWHGLIPVSTSEPLRGVDEPVTLTPSTLQMLNDCPLRWLAERHGGANPRDLRSTIGSVLHALVAEPRRSATELLAELDRAWRHLPFEAPWHSANELARHRAMIETFVEWRAQTRGALTEVGVEIEIDGTMEALGEGGGGEVRLRGRVDRLERDAAGRLVIVDIKTGKTPVSKDDAQQHAQLAMYQLAVAEGMVAAGEEPGGGRLVYLGKAGAAGATEREQDPLTPAARDEWRRLVRRAAEATAGPRFVARRNDGCSHCPVRPSCPAHADGAAQ</sequence>
<dbReference type="InterPro" id="IPR014017">
    <property type="entry name" value="DNA_helicase_UvrD-like_C"/>
</dbReference>
<dbReference type="GO" id="GO:0003677">
    <property type="term" value="F:DNA binding"/>
    <property type="evidence" value="ECO:0007669"/>
    <property type="project" value="UniProtKB-KW"/>
</dbReference>
<comment type="catalytic activity">
    <reaction evidence="12">
        <text>Couples ATP hydrolysis with the unwinding of duplex DNA by translocating in the 3'-5' direction.</text>
        <dbReference type="EC" id="5.6.2.4"/>
    </reaction>
</comment>
<gene>
    <name evidence="19" type="ORF">BST39_06140</name>
</gene>
<dbReference type="Gene3D" id="3.40.50.300">
    <property type="entry name" value="P-loop containing nucleotide triphosphate hydrolases"/>
    <property type="match status" value="2"/>
</dbReference>
<evidence type="ECO:0000313" key="20">
    <source>
        <dbReference type="Proteomes" id="UP000192513"/>
    </source>
</evidence>
<dbReference type="GO" id="GO:0043138">
    <property type="term" value="F:3'-5' DNA helicase activity"/>
    <property type="evidence" value="ECO:0007669"/>
    <property type="project" value="UniProtKB-EC"/>
</dbReference>
<accession>A0A1X0IEM5</accession>
<keyword evidence="10" id="KW-0234">DNA repair</keyword>
<keyword evidence="3 15" id="KW-0547">Nucleotide-binding</keyword>
<reference evidence="19 20" key="1">
    <citation type="submission" date="2017-02" db="EMBL/GenBank/DDBJ databases">
        <title>The new phylogeny of genus Mycobacterium.</title>
        <authorList>
            <person name="Tortoli E."/>
            <person name="Trovato A."/>
            <person name="Cirillo D.M."/>
        </authorList>
    </citation>
    <scope>NUCLEOTIDE SEQUENCE [LARGE SCALE GENOMIC DNA]</scope>
    <source>
        <strain evidence="19 20">DSM 45000</strain>
    </source>
</reference>
<dbReference type="PANTHER" id="PTHR11070">
    <property type="entry name" value="UVRD / RECB / PCRA DNA HELICASE FAMILY MEMBER"/>
    <property type="match status" value="1"/>
</dbReference>
<dbReference type="Gene3D" id="3.90.320.10">
    <property type="match status" value="1"/>
</dbReference>
<dbReference type="GO" id="GO:0004527">
    <property type="term" value="F:exonuclease activity"/>
    <property type="evidence" value="ECO:0007669"/>
    <property type="project" value="UniProtKB-KW"/>
</dbReference>
<dbReference type="RefSeq" id="WP_083170031.1">
    <property type="nucleotide sequence ID" value="NZ_AP022619.1"/>
</dbReference>
<feature type="region of interest" description="Disordered" evidence="16">
    <location>
        <begin position="1022"/>
        <end position="1043"/>
    </location>
</feature>
<name>A0A1X0IEM5_9MYCO</name>
<dbReference type="PROSITE" id="PS51217">
    <property type="entry name" value="UVRD_HELICASE_CTER"/>
    <property type="match status" value="1"/>
</dbReference>
<keyword evidence="2" id="KW-0540">Nuclease</keyword>
<evidence type="ECO:0000256" key="6">
    <source>
        <dbReference type="ARBA" id="ARBA00022806"/>
    </source>
</evidence>
<dbReference type="OrthoDB" id="5240387at2"/>
<evidence type="ECO:0000256" key="12">
    <source>
        <dbReference type="ARBA" id="ARBA00034617"/>
    </source>
</evidence>
<protein>
    <recommendedName>
        <fullName evidence="13">DNA 3'-5' helicase</fullName>
        <ecNumber evidence="13">5.6.2.4</ecNumber>
    </recommendedName>
</protein>
<comment type="similarity">
    <text evidence="1">Belongs to the helicase family. UvrD subfamily.</text>
</comment>
<keyword evidence="8 15" id="KW-0067">ATP-binding</keyword>
<evidence type="ECO:0000256" key="1">
    <source>
        <dbReference type="ARBA" id="ARBA00009922"/>
    </source>
</evidence>
<evidence type="ECO:0000256" key="5">
    <source>
        <dbReference type="ARBA" id="ARBA00022801"/>
    </source>
</evidence>
<evidence type="ECO:0000256" key="8">
    <source>
        <dbReference type="ARBA" id="ARBA00022840"/>
    </source>
</evidence>
<evidence type="ECO:0000256" key="7">
    <source>
        <dbReference type="ARBA" id="ARBA00022839"/>
    </source>
</evidence>
<dbReference type="EC" id="5.6.2.4" evidence="13"/>
<evidence type="ECO:0000259" key="17">
    <source>
        <dbReference type="PROSITE" id="PS51198"/>
    </source>
</evidence>
<evidence type="ECO:0000256" key="13">
    <source>
        <dbReference type="ARBA" id="ARBA00034808"/>
    </source>
</evidence>
<evidence type="ECO:0000256" key="11">
    <source>
        <dbReference type="ARBA" id="ARBA00023235"/>
    </source>
</evidence>
<keyword evidence="9" id="KW-0238">DNA-binding</keyword>
<evidence type="ECO:0000256" key="9">
    <source>
        <dbReference type="ARBA" id="ARBA00023125"/>
    </source>
</evidence>
<dbReference type="GO" id="GO:0005524">
    <property type="term" value="F:ATP binding"/>
    <property type="evidence" value="ECO:0007669"/>
    <property type="project" value="UniProtKB-UniRule"/>
</dbReference>
<dbReference type="AlphaFoldDB" id="A0A1X0IEM5"/>
<evidence type="ECO:0000256" key="16">
    <source>
        <dbReference type="SAM" id="MobiDB-lite"/>
    </source>
</evidence>
<dbReference type="InterPro" id="IPR014016">
    <property type="entry name" value="UvrD-like_ATP-bd"/>
</dbReference>
<feature type="binding site" evidence="15">
    <location>
        <begin position="25"/>
        <end position="32"/>
    </location>
    <ligand>
        <name>ATP</name>
        <dbReference type="ChEBI" id="CHEBI:30616"/>
    </ligand>
</feature>
<keyword evidence="11" id="KW-0413">Isomerase</keyword>
<dbReference type="InterPro" id="IPR000212">
    <property type="entry name" value="DNA_helicase_UvrD/REP"/>
</dbReference>
<feature type="domain" description="UvrD-like helicase C-terminal" evidence="18">
    <location>
        <begin position="317"/>
        <end position="611"/>
    </location>
</feature>
<dbReference type="Pfam" id="PF13361">
    <property type="entry name" value="UvrD_C"/>
    <property type="match status" value="1"/>
</dbReference>
<dbReference type="InterPro" id="IPR027417">
    <property type="entry name" value="P-loop_NTPase"/>
</dbReference>
<comment type="caution">
    <text evidence="19">The sequence shown here is derived from an EMBL/GenBank/DDBJ whole genome shotgun (WGS) entry which is preliminary data.</text>
</comment>
<evidence type="ECO:0000256" key="2">
    <source>
        <dbReference type="ARBA" id="ARBA00022722"/>
    </source>
</evidence>
<keyword evidence="20" id="KW-1185">Reference proteome</keyword>
<dbReference type="Proteomes" id="UP000192513">
    <property type="component" value="Unassembled WGS sequence"/>
</dbReference>
<evidence type="ECO:0000256" key="15">
    <source>
        <dbReference type="PROSITE-ProRule" id="PRU00560"/>
    </source>
</evidence>
<dbReference type="GO" id="GO:0005829">
    <property type="term" value="C:cytosol"/>
    <property type="evidence" value="ECO:0007669"/>
    <property type="project" value="TreeGrafter"/>
</dbReference>
<keyword evidence="5 15" id="KW-0378">Hydrolase</keyword>
<keyword evidence="6 15" id="KW-0347">Helicase</keyword>
<evidence type="ECO:0000256" key="10">
    <source>
        <dbReference type="ARBA" id="ARBA00023204"/>
    </source>
</evidence>
<dbReference type="InterPro" id="IPR038726">
    <property type="entry name" value="PDDEXK_AddAB-type"/>
</dbReference>
<dbReference type="SUPFAM" id="SSF52540">
    <property type="entry name" value="P-loop containing nucleoside triphosphate hydrolases"/>
    <property type="match status" value="1"/>
</dbReference>
<dbReference type="Pfam" id="PF00580">
    <property type="entry name" value="UvrD-helicase"/>
    <property type="match status" value="1"/>
</dbReference>
<dbReference type="PANTHER" id="PTHR11070:SF59">
    <property type="entry name" value="DNA 3'-5' HELICASE"/>
    <property type="match status" value="1"/>
</dbReference>
<dbReference type="EMBL" id="MVIE01000005">
    <property type="protein sequence ID" value="ORB45305.1"/>
    <property type="molecule type" value="Genomic_DNA"/>
</dbReference>
<dbReference type="InterPro" id="IPR011604">
    <property type="entry name" value="PDDEXK-like_dom_sf"/>
</dbReference>
<evidence type="ECO:0000256" key="4">
    <source>
        <dbReference type="ARBA" id="ARBA00022763"/>
    </source>
</evidence>
<feature type="domain" description="UvrD-like helicase ATP-binding" evidence="17">
    <location>
        <begin position="4"/>
        <end position="331"/>
    </location>
</feature>
<comment type="catalytic activity">
    <reaction evidence="14">
        <text>ATP + H2O = ADP + phosphate + H(+)</text>
        <dbReference type="Rhea" id="RHEA:13065"/>
        <dbReference type="ChEBI" id="CHEBI:15377"/>
        <dbReference type="ChEBI" id="CHEBI:15378"/>
        <dbReference type="ChEBI" id="CHEBI:30616"/>
        <dbReference type="ChEBI" id="CHEBI:43474"/>
        <dbReference type="ChEBI" id="CHEBI:456216"/>
        <dbReference type="EC" id="5.6.2.4"/>
    </reaction>
</comment>
<evidence type="ECO:0000259" key="18">
    <source>
        <dbReference type="PROSITE" id="PS51217"/>
    </source>
</evidence>
<dbReference type="Gene3D" id="1.10.10.160">
    <property type="match status" value="1"/>
</dbReference>
<keyword evidence="4" id="KW-0227">DNA damage</keyword>
<organism evidence="19 20">
    <name type="scientific">Mycobacterium paraseoulense</name>
    <dbReference type="NCBI Taxonomy" id="590652"/>
    <lineage>
        <taxon>Bacteria</taxon>
        <taxon>Bacillati</taxon>
        <taxon>Actinomycetota</taxon>
        <taxon>Actinomycetes</taxon>
        <taxon>Mycobacteriales</taxon>
        <taxon>Mycobacteriaceae</taxon>
        <taxon>Mycobacterium</taxon>
    </lineage>
</organism>
<keyword evidence="7" id="KW-0269">Exonuclease</keyword>
<dbReference type="Pfam" id="PF12705">
    <property type="entry name" value="PDDEXK_1"/>
    <property type="match status" value="1"/>
</dbReference>
<dbReference type="PROSITE" id="PS51198">
    <property type="entry name" value="UVRD_HELICASE_ATP_BIND"/>
    <property type="match status" value="1"/>
</dbReference>
<dbReference type="GO" id="GO:0033202">
    <property type="term" value="C:DNA helicase complex"/>
    <property type="evidence" value="ECO:0007669"/>
    <property type="project" value="TreeGrafter"/>
</dbReference>
<dbReference type="Gene3D" id="1.10.486.10">
    <property type="entry name" value="PCRA, domain 4"/>
    <property type="match status" value="1"/>
</dbReference>